<reference evidence="1 2" key="1">
    <citation type="journal article" date="2019" name="Environ. Microbiol.">
        <title>Species interactions and distinct microbial communities in high Arctic permafrost affected cryosols are associated with the CH4 and CO2 gas fluxes.</title>
        <authorList>
            <person name="Altshuler I."/>
            <person name="Hamel J."/>
            <person name="Turney S."/>
            <person name="Magnuson E."/>
            <person name="Levesque R."/>
            <person name="Greer C."/>
            <person name="Whyte L.G."/>
        </authorList>
    </citation>
    <scope>NUCLEOTIDE SEQUENCE [LARGE SCALE GENOMIC DNA]</scope>
    <source>
        <strain evidence="1 2">E4</strain>
    </source>
</reference>
<comment type="caution">
    <text evidence="1">The sequence shown here is derived from an EMBL/GenBank/DDBJ whole genome shotgun (WGS) entry which is preliminary data.</text>
</comment>
<dbReference type="AlphaFoldDB" id="A0A502G9B1"/>
<evidence type="ECO:0000313" key="2">
    <source>
        <dbReference type="Proteomes" id="UP000317663"/>
    </source>
</evidence>
<dbReference type="Proteomes" id="UP000317663">
    <property type="component" value="Unassembled WGS sequence"/>
</dbReference>
<protein>
    <submittedName>
        <fullName evidence="1">Uncharacterized protein</fullName>
    </submittedName>
</protein>
<dbReference type="EMBL" id="RCZD01000011">
    <property type="protein sequence ID" value="TPG58354.1"/>
    <property type="molecule type" value="Genomic_DNA"/>
</dbReference>
<proteinExistence type="predicted"/>
<sequence length="59" mass="6477">MIFSSNLPFIIKYTEGIKNTVVTKTGIEPLAIIFTMRGLRSNGAKTYAKKGNLRCKLAG</sequence>
<keyword evidence="2" id="KW-1185">Reference proteome</keyword>
<name>A0A502G9B1_9GAMM</name>
<gene>
    <name evidence="1" type="ORF">EAH77_19130</name>
</gene>
<accession>A0A502G9B1</accession>
<evidence type="ECO:0000313" key="1">
    <source>
        <dbReference type="EMBL" id="TPG58354.1"/>
    </source>
</evidence>
<organism evidence="1 2">
    <name type="scientific">Ewingella americana</name>
    <dbReference type="NCBI Taxonomy" id="41202"/>
    <lineage>
        <taxon>Bacteria</taxon>
        <taxon>Pseudomonadati</taxon>
        <taxon>Pseudomonadota</taxon>
        <taxon>Gammaproteobacteria</taxon>
        <taxon>Enterobacterales</taxon>
        <taxon>Yersiniaceae</taxon>
        <taxon>Ewingella</taxon>
    </lineage>
</organism>